<evidence type="ECO:0000313" key="4">
    <source>
        <dbReference type="EnsemblMetazoa" id="CapteP198514"/>
    </source>
</evidence>
<dbReference type="Proteomes" id="UP000014760">
    <property type="component" value="Unassembled WGS sequence"/>
</dbReference>
<dbReference type="HOGENOM" id="CLU_1612360_0_0_1"/>
<reference evidence="4" key="3">
    <citation type="submission" date="2015-06" db="UniProtKB">
        <authorList>
            <consortium name="EnsemblMetazoa"/>
        </authorList>
    </citation>
    <scope>IDENTIFICATION</scope>
</reference>
<dbReference type="Pfam" id="PF20700">
    <property type="entry name" value="Mutator"/>
    <property type="match status" value="1"/>
</dbReference>
<feature type="region of interest" description="Disordered" evidence="1">
    <location>
        <begin position="1"/>
        <end position="44"/>
    </location>
</feature>
<proteinExistence type="predicted"/>
<protein>
    <recommendedName>
        <fullName evidence="2">Mutator-like transposase domain-containing protein</fullName>
    </recommendedName>
</protein>
<dbReference type="EnsemblMetazoa" id="CapteT198514">
    <property type="protein sequence ID" value="CapteP198514"/>
    <property type="gene ID" value="CapteG198514"/>
</dbReference>
<dbReference type="EMBL" id="KB295495">
    <property type="protein sequence ID" value="ELU13094.1"/>
    <property type="molecule type" value="Genomic_DNA"/>
</dbReference>
<feature type="compositionally biased region" description="Basic residues" evidence="1">
    <location>
        <begin position="1"/>
        <end position="21"/>
    </location>
</feature>
<name>R7V3H0_CAPTE</name>
<dbReference type="AlphaFoldDB" id="R7V3H0"/>
<feature type="domain" description="Mutator-like transposase" evidence="2">
    <location>
        <begin position="71"/>
        <end position="143"/>
    </location>
</feature>
<evidence type="ECO:0000259" key="2">
    <source>
        <dbReference type="Pfam" id="PF20700"/>
    </source>
</evidence>
<accession>R7V3H0</accession>
<organism evidence="3">
    <name type="scientific">Capitella teleta</name>
    <name type="common">Polychaete worm</name>
    <dbReference type="NCBI Taxonomy" id="283909"/>
    <lineage>
        <taxon>Eukaryota</taxon>
        <taxon>Metazoa</taxon>
        <taxon>Spiralia</taxon>
        <taxon>Lophotrochozoa</taxon>
        <taxon>Annelida</taxon>
        <taxon>Polychaeta</taxon>
        <taxon>Sedentaria</taxon>
        <taxon>Scolecida</taxon>
        <taxon>Capitellidae</taxon>
        <taxon>Capitella</taxon>
    </lineage>
</organism>
<dbReference type="InterPro" id="IPR049012">
    <property type="entry name" value="Mutator_transp_dom"/>
</dbReference>
<reference evidence="3 5" key="2">
    <citation type="journal article" date="2013" name="Nature">
        <title>Insights into bilaterian evolution from three spiralian genomes.</title>
        <authorList>
            <person name="Simakov O."/>
            <person name="Marletaz F."/>
            <person name="Cho S.J."/>
            <person name="Edsinger-Gonzales E."/>
            <person name="Havlak P."/>
            <person name="Hellsten U."/>
            <person name="Kuo D.H."/>
            <person name="Larsson T."/>
            <person name="Lv J."/>
            <person name="Arendt D."/>
            <person name="Savage R."/>
            <person name="Osoegawa K."/>
            <person name="de Jong P."/>
            <person name="Grimwood J."/>
            <person name="Chapman J.A."/>
            <person name="Shapiro H."/>
            <person name="Aerts A."/>
            <person name="Otillar R.P."/>
            <person name="Terry A.Y."/>
            <person name="Boore J.L."/>
            <person name="Grigoriev I.V."/>
            <person name="Lindberg D.R."/>
            <person name="Seaver E.C."/>
            <person name="Weisblat D.A."/>
            <person name="Putnam N.H."/>
            <person name="Rokhsar D.S."/>
        </authorList>
    </citation>
    <scope>NUCLEOTIDE SEQUENCE</scope>
    <source>
        <strain evidence="3 5">I ESC-2004</strain>
    </source>
</reference>
<gene>
    <name evidence="3" type="ORF">CAPTEDRAFT_198514</name>
</gene>
<evidence type="ECO:0000256" key="1">
    <source>
        <dbReference type="SAM" id="MobiDB-lite"/>
    </source>
</evidence>
<dbReference type="EMBL" id="AMQN01039519">
    <property type="status" value="NOT_ANNOTATED_CDS"/>
    <property type="molecule type" value="Genomic_DNA"/>
</dbReference>
<reference evidence="5" key="1">
    <citation type="submission" date="2012-12" db="EMBL/GenBank/DDBJ databases">
        <authorList>
            <person name="Hellsten U."/>
            <person name="Grimwood J."/>
            <person name="Chapman J.A."/>
            <person name="Shapiro H."/>
            <person name="Aerts A."/>
            <person name="Otillar R.P."/>
            <person name="Terry A.Y."/>
            <person name="Boore J.L."/>
            <person name="Simakov O."/>
            <person name="Marletaz F."/>
            <person name="Cho S.-J."/>
            <person name="Edsinger-Gonzales E."/>
            <person name="Havlak P."/>
            <person name="Kuo D.-H."/>
            <person name="Larsson T."/>
            <person name="Lv J."/>
            <person name="Arendt D."/>
            <person name="Savage R."/>
            <person name="Osoegawa K."/>
            <person name="de Jong P."/>
            <person name="Lindberg D.R."/>
            <person name="Seaver E.C."/>
            <person name="Weisblat D.A."/>
            <person name="Putnam N.H."/>
            <person name="Grigoriev I.V."/>
            <person name="Rokhsar D.S."/>
        </authorList>
    </citation>
    <scope>NUCLEOTIDE SEQUENCE</scope>
    <source>
        <strain evidence="5">I ESC-2004</strain>
    </source>
</reference>
<evidence type="ECO:0000313" key="5">
    <source>
        <dbReference type="Proteomes" id="UP000014760"/>
    </source>
</evidence>
<evidence type="ECO:0000313" key="3">
    <source>
        <dbReference type="EMBL" id="ELU13094.1"/>
    </source>
</evidence>
<keyword evidence="5" id="KW-1185">Reference proteome</keyword>
<sequence length="165" mass="18192">MAQPKAKRSDRPKKRKFHGNRHTGSLTKKPCRIAPGASASGVEPETHSASYAKLCNSTGSGAELPSDSVQGFRFVDVDLLKDFICGFQCPACCEDLVDSQLSEEKAGLHSTLTITCCHCGFEKSLTTSKKNKQVSEILCKNSHIWLSYTNLSETWYFGMKPSLKR</sequence>